<keyword evidence="2" id="KW-1185">Reference proteome</keyword>
<dbReference type="AlphaFoldDB" id="A0A517SEC4"/>
<gene>
    <name evidence="1" type="ORF">Pan44_25160</name>
</gene>
<dbReference type="InParanoid" id="A0A517SEC4"/>
<name>A0A517SEC4_9PLAN</name>
<evidence type="ECO:0000313" key="2">
    <source>
        <dbReference type="Proteomes" id="UP000315700"/>
    </source>
</evidence>
<reference evidence="1 2" key="1">
    <citation type="submission" date="2019-02" db="EMBL/GenBank/DDBJ databases">
        <title>Deep-cultivation of Planctomycetes and their phenomic and genomic characterization uncovers novel biology.</title>
        <authorList>
            <person name="Wiegand S."/>
            <person name="Jogler M."/>
            <person name="Boedeker C."/>
            <person name="Pinto D."/>
            <person name="Vollmers J."/>
            <person name="Rivas-Marin E."/>
            <person name="Kohn T."/>
            <person name="Peeters S.H."/>
            <person name="Heuer A."/>
            <person name="Rast P."/>
            <person name="Oberbeckmann S."/>
            <person name="Bunk B."/>
            <person name="Jeske O."/>
            <person name="Meyerdierks A."/>
            <person name="Storesund J.E."/>
            <person name="Kallscheuer N."/>
            <person name="Luecker S."/>
            <person name="Lage O.M."/>
            <person name="Pohl T."/>
            <person name="Merkel B.J."/>
            <person name="Hornburger P."/>
            <person name="Mueller R.-W."/>
            <person name="Bruemmer F."/>
            <person name="Labrenz M."/>
            <person name="Spormann A.M."/>
            <person name="Op den Camp H."/>
            <person name="Overmann J."/>
            <person name="Amann R."/>
            <person name="Jetten M.S.M."/>
            <person name="Mascher T."/>
            <person name="Medema M.H."/>
            <person name="Devos D.P."/>
            <person name="Kaster A.-K."/>
            <person name="Ovreas L."/>
            <person name="Rohde M."/>
            <person name="Galperin M.Y."/>
            <person name="Jogler C."/>
        </authorList>
    </citation>
    <scope>NUCLEOTIDE SEQUENCE [LARGE SCALE GENOMIC DNA]</scope>
    <source>
        <strain evidence="1 2">Pan44</strain>
    </source>
</reference>
<evidence type="ECO:0000313" key="1">
    <source>
        <dbReference type="EMBL" id="QDT54483.1"/>
    </source>
</evidence>
<sequence length="96" mass="10379">MSNVFVEEFAKELSEQASLKSFIPRDAGFWDVASISGPKDMLYCAITLTARKDAETFLASWVNGTHRAGDAICNLPGSVLAASVVTCPHGRYQPLT</sequence>
<dbReference type="RefSeq" id="WP_145030334.1">
    <property type="nucleotide sequence ID" value="NZ_CP036271.1"/>
</dbReference>
<dbReference type="Proteomes" id="UP000315700">
    <property type="component" value="Chromosome"/>
</dbReference>
<dbReference type="KEGG" id="ccos:Pan44_25160"/>
<proteinExistence type="predicted"/>
<protein>
    <submittedName>
        <fullName evidence="1">Uncharacterized protein</fullName>
    </submittedName>
</protein>
<accession>A0A517SEC4</accession>
<organism evidence="1 2">
    <name type="scientific">Caulifigura coniformis</name>
    <dbReference type="NCBI Taxonomy" id="2527983"/>
    <lineage>
        <taxon>Bacteria</taxon>
        <taxon>Pseudomonadati</taxon>
        <taxon>Planctomycetota</taxon>
        <taxon>Planctomycetia</taxon>
        <taxon>Planctomycetales</taxon>
        <taxon>Planctomycetaceae</taxon>
        <taxon>Caulifigura</taxon>
    </lineage>
</organism>
<dbReference type="EMBL" id="CP036271">
    <property type="protein sequence ID" value="QDT54483.1"/>
    <property type="molecule type" value="Genomic_DNA"/>
</dbReference>